<keyword evidence="2" id="KW-0418">Kinase</keyword>
<accession>A0ABQ6NP45</accession>
<protein>
    <submittedName>
        <fullName evidence="2">Sugar kinase</fullName>
    </submittedName>
</protein>
<dbReference type="InterPro" id="IPR043129">
    <property type="entry name" value="ATPase_NBD"/>
</dbReference>
<dbReference type="Pfam" id="PF00480">
    <property type="entry name" value="ROK"/>
    <property type="match status" value="1"/>
</dbReference>
<gene>
    <name evidence="2" type="ORF">PghCCS26_30950</name>
</gene>
<dbReference type="Gene3D" id="3.30.420.40">
    <property type="match status" value="2"/>
</dbReference>
<dbReference type="SUPFAM" id="SSF53067">
    <property type="entry name" value="Actin-like ATPase domain"/>
    <property type="match status" value="1"/>
</dbReference>
<evidence type="ECO:0000256" key="1">
    <source>
        <dbReference type="ARBA" id="ARBA00006479"/>
    </source>
</evidence>
<dbReference type="PANTHER" id="PTHR18964:SF149">
    <property type="entry name" value="BIFUNCTIONAL UDP-N-ACETYLGLUCOSAMINE 2-EPIMERASE_N-ACETYLMANNOSAMINE KINASE"/>
    <property type="match status" value="1"/>
</dbReference>
<name>A0ABQ6NP45_9BACL</name>
<sequence>MEQIIQAVEDYMHTVPFVAKRQLGIGIAVVGRVDQKRGIWHEIEPGKSQLTDVKAIMESRFRLPCGVDNDVACATRSEQRFGWGTESDHFIYLNVGTGIAAGFVANGRYVKGSQFNAGEIGHTVVASDSDVLCGCGRLGCVERIASGLGMHERVMALHQRYPGTSIKIKEGERVTAQEILQAAEAGDKLGFDVSEAAAKALSSLIMNLVRVSDPDTIVVGGGLAGGAYLWNRVKQHLNPRTMRFVTNGIVTTKQKTPDASLIGAALVGLEAWETIGKRDEVQ</sequence>
<keyword evidence="2" id="KW-0808">Transferase</keyword>
<proteinExistence type="inferred from homology"/>
<keyword evidence="3" id="KW-1185">Reference proteome</keyword>
<dbReference type="Proteomes" id="UP001285921">
    <property type="component" value="Unassembled WGS sequence"/>
</dbReference>
<comment type="caution">
    <text evidence="2">The sequence shown here is derived from an EMBL/GenBank/DDBJ whole genome shotgun (WGS) entry which is preliminary data.</text>
</comment>
<reference evidence="2 3" key="1">
    <citation type="submission" date="2023-05" db="EMBL/GenBank/DDBJ databases">
        <title>Draft genome of Paenibacillus sp. CCS26.</title>
        <authorList>
            <person name="Akita H."/>
            <person name="Shinto Y."/>
            <person name="Kimura Z."/>
        </authorList>
    </citation>
    <scope>NUCLEOTIDE SEQUENCE [LARGE SCALE GENOMIC DNA]</scope>
    <source>
        <strain evidence="2 3">CCS26</strain>
    </source>
</reference>
<evidence type="ECO:0000313" key="3">
    <source>
        <dbReference type="Proteomes" id="UP001285921"/>
    </source>
</evidence>
<dbReference type="GO" id="GO:0016301">
    <property type="term" value="F:kinase activity"/>
    <property type="evidence" value="ECO:0007669"/>
    <property type="project" value="UniProtKB-KW"/>
</dbReference>
<evidence type="ECO:0000313" key="2">
    <source>
        <dbReference type="EMBL" id="GMK45967.1"/>
    </source>
</evidence>
<dbReference type="PANTHER" id="PTHR18964">
    <property type="entry name" value="ROK (REPRESSOR, ORF, KINASE) FAMILY"/>
    <property type="match status" value="1"/>
</dbReference>
<dbReference type="EMBL" id="BTCL01000010">
    <property type="protein sequence ID" value="GMK45967.1"/>
    <property type="molecule type" value="Genomic_DNA"/>
</dbReference>
<dbReference type="InterPro" id="IPR000600">
    <property type="entry name" value="ROK"/>
</dbReference>
<comment type="similarity">
    <text evidence="1">Belongs to the ROK (NagC/XylR) family.</text>
</comment>
<organism evidence="2 3">
    <name type="scientific">Paenibacillus glycanilyticus</name>
    <dbReference type="NCBI Taxonomy" id="126569"/>
    <lineage>
        <taxon>Bacteria</taxon>
        <taxon>Bacillati</taxon>
        <taxon>Bacillota</taxon>
        <taxon>Bacilli</taxon>
        <taxon>Bacillales</taxon>
        <taxon>Paenibacillaceae</taxon>
        <taxon>Paenibacillus</taxon>
    </lineage>
</organism>